<dbReference type="InterPro" id="IPR051451">
    <property type="entry name" value="PhoH2-like"/>
</dbReference>
<protein>
    <recommendedName>
        <fullName evidence="6">PhoH-like protein</fullName>
    </recommendedName>
</protein>
<evidence type="ECO:0000256" key="5">
    <source>
        <dbReference type="ARBA" id="ARBA00022840"/>
    </source>
</evidence>
<comment type="subcellular location">
    <subcellularLocation>
        <location evidence="1">Cytoplasm</location>
    </subcellularLocation>
</comment>
<gene>
    <name evidence="8" type="ORF">UFOVP562_26</name>
</gene>
<dbReference type="EMBL" id="LR796537">
    <property type="protein sequence ID" value="CAB4150139.1"/>
    <property type="molecule type" value="Genomic_DNA"/>
</dbReference>
<dbReference type="InterPro" id="IPR027417">
    <property type="entry name" value="P-loop_NTPase"/>
</dbReference>
<dbReference type="PANTHER" id="PTHR30473">
    <property type="entry name" value="PROTEIN PHOH"/>
    <property type="match status" value="1"/>
</dbReference>
<name>A0A6J5N2L3_9CAUD</name>
<sequence length="226" mass="24915">MTTKRNSKYRAKETAGSIPLLPKNDKQAAYMEALKSSPQVIVTGSAGTGKTYIAASWAARLFAAGKVERIILTRPNVPSGRSLGFFPGTMEEKMAPWVIPFTDVIEQHLGPGAFETSTKKRSIDIVPFEVMRGRTFHNAFVILDEAQNTTPSEIKMFLTRIGDESQVVINGDIKQSDLKADSGLLTVLKMIQKQSLPVPHIEFTVDDIVRSDICAMWVKAFDKVGI</sequence>
<evidence type="ECO:0000256" key="2">
    <source>
        <dbReference type="ARBA" id="ARBA00010393"/>
    </source>
</evidence>
<comment type="similarity">
    <text evidence="2">Belongs to the PhoH family.</text>
</comment>
<proteinExistence type="inferred from homology"/>
<accession>A0A6J5N2L3</accession>
<keyword evidence="4" id="KW-0547">Nucleotide-binding</keyword>
<evidence type="ECO:0000256" key="3">
    <source>
        <dbReference type="ARBA" id="ARBA00022490"/>
    </source>
</evidence>
<organism evidence="8">
    <name type="scientific">uncultured Caudovirales phage</name>
    <dbReference type="NCBI Taxonomy" id="2100421"/>
    <lineage>
        <taxon>Viruses</taxon>
        <taxon>Duplodnaviria</taxon>
        <taxon>Heunggongvirae</taxon>
        <taxon>Uroviricota</taxon>
        <taxon>Caudoviricetes</taxon>
        <taxon>Peduoviridae</taxon>
        <taxon>Maltschvirus</taxon>
        <taxon>Maltschvirus maltsch</taxon>
    </lineage>
</organism>
<dbReference type="Gene3D" id="3.40.50.300">
    <property type="entry name" value="P-loop containing nucleotide triphosphate hydrolases"/>
    <property type="match status" value="1"/>
</dbReference>
<dbReference type="Pfam" id="PF02562">
    <property type="entry name" value="PhoH"/>
    <property type="match status" value="1"/>
</dbReference>
<dbReference type="SUPFAM" id="SSF52540">
    <property type="entry name" value="P-loop containing nucleoside triphosphate hydrolases"/>
    <property type="match status" value="1"/>
</dbReference>
<dbReference type="GO" id="GO:0005524">
    <property type="term" value="F:ATP binding"/>
    <property type="evidence" value="ECO:0007669"/>
    <property type="project" value="UniProtKB-KW"/>
</dbReference>
<reference evidence="8" key="1">
    <citation type="submission" date="2020-04" db="EMBL/GenBank/DDBJ databases">
        <authorList>
            <person name="Chiriac C."/>
            <person name="Salcher M."/>
            <person name="Ghai R."/>
            <person name="Kavagutti S V."/>
        </authorList>
    </citation>
    <scope>NUCLEOTIDE SEQUENCE</scope>
</reference>
<evidence type="ECO:0000259" key="7">
    <source>
        <dbReference type="Pfam" id="PF02562"/>
    </source>
</evidence>
<evidence type="ECO:0000256" key="1">
    <source>
        <dbReference type="ARBA" id="ARBA00004496"/>
    </source>
</evidence>
<keyword evidence="3" id="KW-0963">Cytoplasm</keyword>
<keyword evidence="5" id="KW-0067">ATP-binding</keyword>
<dbReference type="InterPro" id="IPR003714">
    <property type="entry name" value="PhoH"/>
</dbReference>
<evidence type="ECO:0000256" key="6">
    <source>
        <dbReference type="ARBA" id="ARBA00039970"/>
    </source>
</evidence>
<dbReference type="PANTHER" id="PTHR30473:SF1">
    <property type="entry name" value="PHOH-LIKE PROTEIN"/>
    <property type="match status" value="1"/>
</dbReference>
<feature type="domain" description="PhoH-like protein" evidence="7">
    <location>
        <begin position="22"/>
        <end position="221"/>
    </location>
</feature>
<evidence type="ECO:0000313" key="8">
    <source>
        <dbReference type="EMBL" id="CAB4150139.1"/>
    </source>
</evidence>
<evidence type="ECO:0000256" key="4">
    <source>
        <dbReference type="ARBA" id="ARBA00022741"/>
    </source>
</evidence>